<dbReference type="PANTHER" id="PTHR11640:SF31">
    <property type="entry name" value="IRREGULAR CHIASM C-ROUGHEST PROTEIN-RELATED"/>
    <property type="match status" value="1"/>
</dbReference>
<organism evidence="8 9">
    <name type="scientific">Owenia fusiformis</name>
    <name type="common">Polychaete worm</name>
    <dbReference type="NCBI Taxonomy" id="6347"/>
    <lineage>
        <taxon>Eukaryota</taxon>
        <taxon>Metazoa</taxon>
        <taxon>Spiralia</taxon>
        <taxon>Lophotrochozoa</taxon>
        <taxon>Annelida</taxon>
        <taxon>Polychaeta</taxon>
        <taxon>Sedentaria</taxon>
        <taxon>Canalipalpata</taxon>
        <taxon>Sabellida</taxon>
        <taxon>Oweniida</taxon>
        <taxon>Oweniidae</taxon>
        <taxon>Owenia</taxon>
    </lineage>
</organism>
<dbReference type="InterPro" id="IPR036179">
    <property type="entry name" value="Ig-like_dom_sf"/>
</dbReference>
<keyword evidence="2" id="KW-0472">Membrane</keyword>
<dbReference type="Proteomes" id="UP000749559">
    <property type="component" value="Unassembled WGS sequence"/>
</dbReference>
<evidence type="ECO:0000256" key="1">
    <source>
        <dbReference type="ARBA" id="ARBA00004479"/>
    </source>
</evidence>
<keyword evidence="3" id="KW-1015">Disulfide bond</keyword>
<evidence type="ECO:0000256" key="6">
    <source>
        <dbReference type="SAM" id="SignalP"/>
    </source>
</evidence>
<comment type="subcellular location">
    <subcellularLocation>
        <location evidence="1">Membrane</location>
        <topology evidence="1">Single-pass type I membrane protein</topology>
    </subcellularLocation>
</comment>
<gene>
    <name evidence="8" type="ORF">OFUS_LOCUS21703</name>
</gene>
<evidence type="ECO:0000313" key="9">
    <source>
        <dbReference type="Proteomes" id="UP000749559"/>
    </source>
</evidence>
<proteinExistence type="predicted"/>
<keyword evidence="9" id="KW-1185">Reference proteome</keyword>
<feature type="domain" description="Ig-like" evidence="7">
    <location>
        <begin position="124"/>
        <end position="208"/>
    </location>
</feature>
<dbReference type="SUPFAM" id="SSF48726">
    <property type="entry name" value="Immunoglobulin"/>
    <property type="match status" value="2"/>
</dbReference>
<sequence length="372" mass="40314">MDFKLMILFVTVGYVCAGNIDIAPADTIAKTGEDTELMCQIAEAAIDSEFVSWFEYITDSNGKRVFVSNKPNDIIDPDKYEVDLNKKYNIKIKGVTIGDAGKYGCQTFTDGNNYAAYLTVYDTPSCGNTNGDNVKEGDEVTFECQMNYAGDAKPTLKWYRNQEEMEDVVFTTEENKPAMATVKFTVTPEDNGAALTCRVSSSSEPDFAGDECTSSPVLAVKYMPRNVQATSLDDSQANVLSIGQKIVATADANPVAGFNWEILPAGENKTLITSSGAEVNVTEEMVGESTWTLKVQNDVNTPDDIVVKTYTVTVNSDIVTPEPESTTKGGYVIATTPKSGDGKNGNSSGGFTPLNLSIMALLTSLMLTMRQW</sequence>
<dbReference type="Gene3D" id="2.60.40.10">
    <property type="entry name" value="Immunoglobulins"/>
    <property type="match status" value="2"/>
</dbReference>
<dbReference type="GO" id="GO:0005911">
    <property type="term" value="C:cell-cell junction"/>
    <property type="evidence" value="ECO:0007669"/>
    <property type="project" value="TreeGrafter"/>
</dbReference>
<dbReference type="PROSITE" id="PS50835">
    <property type="entry name" value="IG_LIKE"/>
    <property type="match status" value="2"/>
</dbReference>
<dbReference type="SMART" id="SM00409">
    <property type="entry name" value="IG"/>
    <property type="match status" value="2"/>
</dbReference>
<feature type="domain" description="Ig-like" evidence="7">
    <location>
        <begin position="18"/>
        <end position="119"/>
    </location>
</feature>
<evidence type="ECO:0000313" key="8">
    <source>
        <dbReference type="EMBL" id="CAH1797417.1"/>
    </source>
</evidence>
<evidence type="ECO:0000256" key="3">
    <source>
        <dbReference type="ARBA" id="ARBA00023157"/>
    </source>
</evidence>
<evidence type="ECO:0000256" key="2">
    <source>
        <dbReference type="ARBA" id="ARBA00023136"/>
    </source>
</evidence>
<dbReference type="EMBL" id="CAIIXF020000010">
    <property type="protein sequence ID" value="CAH1797417.1"/>
    <property type="molecule type" value="Genomic_DNA"/>
</dbReference>
<evidence type="ECO:0000259" key="7">
    <source>
        <dbReference type="PROSITE" id="PS50835"/>
    </source>
</evidence>
<accession>A0A8S4PTC8</accession>
<dbReference type="InterPro" id="IPR013162">
    <property type="entry name" value="CD80_C2-set"/>
</dbReference>
<dbReference type="InterPro" id="IPR013783">
    <property type="entry name" value="Ig-like_fold"/>
</dbReference>
<dbReference type="OrthoDB" id="6158624at2759"/>
<evidence type="ECO:0000256" key="5">
    <source>
        <dbReference type="ARBA" id="ARBA00023319"/>
    </source>
</evidence>
<keyword evidence="5" id="KW-0393">Immunoglobulin domain</keyword>
<protein>
    <recommendedName>
        <fullName evidence="7">Ig-like domain-containing protein</fullName>
    </recommendedName>
</protein>
<keyword evidence="6" id="KW-0732">Signal</keyword>
<dbReference type="InterPro" id="IPR007110">
    <property type="entry name" value="Ig-like_dom"/>
</dbReference>
<dbReference type="GO" id="GO:0005886">
    <property type="term" value="C:plasma membrane"/>
    <property type="evidence" value="ECO:0007669"/>
    <property type="project" value="TreeGrafter"/>
</dbReference>
<comment type="caution">
    <text evidence="8">The sequence shown here is derived from an EMBL/GenBank/DDBJ whole genome shotgun (WGS) entry which is preliminary data.</text>
</comment>
<feature type="signal peptide" evidence="6">
    <location>
        <begin position="1"/>
        <end position="17"/>
    </location>
</feature>
<evidence type="ECO:0000256" key="4">
    <source>
        <dbReference type="ARBA" id="ARBA00023180"/>
    </source>
</evidence>
<dbReference type="PANTHER" id="PTHR11640">
    <property type="entry name" value="NEPHRIN"/>
    <property type="match status" value="1"/>
</dbReference>
<name>A0A8S4PTC8_OWEFU</name>
<dbReference type="AlphaFoldDB" id="A0A8S4PTC8"/>
<reference evidence="8" key="1">
    <citation type="submission" date="2022-03" db="EMBL/GenBank/DDBJ databases">
        <authorList>
            <person name="Martin C."/>
        </authorList>
    </citation>
    <scope>NUCLEOTIDE SEQUENCE</scope>
</reference>
<dbReference type="Pfam" id="PF08205">
    <property type="entry name" value="C2-set_2"/>
    <property type="match status" value="1"/>
</dbReference>
<dbReference type="InterPro" id="IPR003599">
    <property type="entry name" value="Ig_sub"/>
</dbReference>
<keyword evidence="4" id="KW-0325">Glycoprotein</keyword>
<dbReference type="GO" id="GO:0098609">
    <property type="term" value="P:cell-cell adhesion"/>
    <property type="evidence" value="ECO:0007669"/>
    <property type="project" value="TreeGrafter"/>
</dbReference>
<dbReference type="GO" id="GO:0050839">
    <property type="term" value="F:cell adhesion molecule binding"/>
    <property type="evidence" value="ECO:0007669"/>
    <property type="project" value="TreeGrafter"/>
</dbReference>
<dbReference type="InterPro" id="IPR051275">
    <property type="entry name" value="Cell_adhesion_signaling"/>
</dbReference>
<feature type="chain" id="PRO_5035940327" description="Ig-like domain-containing protein" evidence="6">
    <location>
        <begin position="18"/>
        <end position="372"/>
    </location>
</feature>